<proteinExistence type="predicted"/>
<reference evidence="2" key="1">
    <citation type="submission" date="2017-09" db="EMBL/GenBank/DDBJ databases">
        <authorList>
            <person name="Varghese N."/>
            <person name="Submissions S."/>
        </authorList>
    </citation>
    <scope>NUCLEOTIDE SEQUENCE [LARGE SCALE GENOMIC DNA]</scope>
    <source>
        <strain evidence="2">MSL47</strain>
    </source>
</reference>
<dbReference type="AlphaFoldDB" id="A0A285GXP1"/>
<evidence type="ECO:0000313" key="2">
    <source>
        <dbReference type="Proteomes" id="UP000219573"/>
    </source>
</evidence>
<name>A0A285GXP1_9FIRM</name>
<dbReference type="EMBL" id="OBDZ01000010">
    <property type="protein sequence ID" value="SNY27021.1"/>
    <property type="molecule type" value="Genomic_DNA"/>
</dbReference>
<organism evidence="1 2">
    <name type="scientific">Orenia metallireducens</name>
    <dbReference type="NCBI Taxonomy" id="1413210"/>
    <lineage>
        <taxon>Bacteria</taxon>
        <taxon>Bacillati</taxon>
        <taxon>Bacillota</taxon>
        <taxon>Clostridia</taxon>
        <taxon>Halanaerobiales</taxon>
        <taxon>Halobacteroidaceae</taxon>
        <taxon>Orenia</taxon>
    </lineage>
</organism>
<dbReference type="Proteomes" id="UP000219573">
    <property type="component" value="Unassembled WGS sequence"/>
</dbReference>
<dbReference type="OrthoDB" id="2112435at2"/>
<dbReference type="RefSeq" id="WP_097017654.1">
    <property type="nucleotide sequence ID" value="NZ_OBDZ01000010.1"/>
</dbReference>
<accession>A0A285GXP1</accession>
<dbReference type="Gene3D" id="2.40.128.90">
    <property type="entry name" value="OMPT-like"/>
    <property type="match status" value="1"/>
</dbReference>
<evidence type="ECO:0008006" key="3">
    <source>
        <dbReference type="Google" id="ProtNLM"/>
    </source>
</evidence>
<sequence length="225" mass="25366">MKKQILLVVIGLIFFSNSIVMAEERIEFNGGVTYNNFVYSDIDSGKLNDDYWVRESLNNGTGFYLEGLVWLGNKWGIGGGIDRASSSWSSFETYADSSRSDYLSKYDLDGYYGKLSYKLSDEIRLNLGISKHNFVEKYSEDNSWENGAFNEAVVDGDGLGYLLEAQVDYPVNDHLALIGSFGYRKADIDVKRVYDWNQNKLVESQEDNTIGVDGLRAGINLALKF</sequence>
<evidence type="ECO:0000313" key="1">
    <source>
        <dbReference type="EMBL" id="SNY27021.1"/>
    </source>
</evidence>
<protein>
    <recommendedName>
        <fullName evidence="3">Outer membrane protein beta-barrel domain-containing protein</fullName>
    </recommendedName>
</protein>
<keyword evidence="2" id="KW-1185">Reference proteome</keyword>
<gene>
    <name evidence="1" type="ORF">SAMN06265827_11090</name>
</gene>
<dbReference type="STRING" id="1413210.U472_03025"/>
<dbReference type="InterPro" id="IPR053724">
    <property type="entry name" value="OMP_A26_sf"/>
</dbReference>